<protein>
    <recommendedName>
        <fullName evidence="6">7,8-dihydroneopterin aldolase</fullName>
        <ecNumber evidence="6">4.1.2.25</ecNumber>
    </recommendedName>
</protein>
<keyword evidence="5 6" id="KW-0456">Lyase</keyword>
<dbReference type="PANTHER" id="PTHR42844">
    <property type="entry name" value="DIHYDRONEOPTERIN ALDOLASE 1-RELATED"/>
    <property type="match status" value="1"/>
</dbReference>
<sequence>MDKIVLSRMEFYGYHGVYPEENQLGQRFYVDVELFLPLRQAGTTDQLEYTVNYAEVYATVKEQVEGRKFQLIEALAESIASEVLQTYTSINEITVRVIKPHPPFNIVFDGVTVEINRKRD</sequence>
<evidence type="ECO:0000313" key="8">
    <source>
        <dbReference type="EMBL" id="MFD0869650.1"/>
    </source>
</evidence>
<keyword evidence="4 6" id="KW-0289">Folate biosynthesis</keyword>
<organism evidence="8 9">
    <name type="scientific">Paenibacillus residui</name>
    <dbReference type="NCBI Taxonomy" id="629724"/>
    <lineage>
        <taxon>Bacteria</taxon>
        <taxon>Bacillati</taxon>
        <taxon>Bacillota</taxon>
        <taxon>Bacilli</taxon>
        <taxon>Bacillales</taxon>
        <taxon>Paenibacillaceae</taxon>
        <taxon>Paenibacillus</taxon>
    </lineage>
</organism>
<dbReference type="CDD" id="cd00534">
    <property type="entry name" value="DHNA_DHNTPE"/>
    <property type="match status" value="1"/>
</dbReference>
<dbReference type="PANTHER" id="PTHR42844:SF1">
    <property type="entry name" value="DIHYDRONEOPTERIN ALDOLASE 1-RELATED"/>
    <property type="match status" value="1"/>
</dbReference>
<dbReference type="EC" id="4.1.2.25" evidence="6"/>
<dbReference type="NCBIfam" id="TIGR00526">
    <property type="entry name" value="folB_dom"/>
    <property type="match status" value="1"/>
</dbReference>
<feature type="domain" description="Dihydroneopterin aldolase/epimerase" evidence="7">
    <location>
        <begin position="4"/>
        <end position="117"/>
    </location>
</feature>
<dbReference type="NCBIfam" id="TIGR00525">
    <property type="entry name" value="folB"/>
    <property type="match status" value="1"/>
</dbReference>
<evidence type="ECO:0000256" key="3">
    <source>
        <dbReference type="ARBA" id="ARBA00005708"/>
    </source>
</evidence>
<dbReference type="SMART" id="SM00905">
    <property type="entry name" value="FolB"/>
    <property type="match status" value="1"/>
</dbReference>
<evidence type="ECO:0000256" key="4">
    <source>
        <dbReference type="ARBA" id="ARBA00022909"/>
    </source>
</evidence>
<name>A0ABW3D905_9BACL</name>
<evidence type="ECO:0000259" key="7">
    <source>
        <dbReference type="SMART" id="SM00905"/>
    </source>
</evidence>
<dbReference type="SUPFAM" id="SSF55620">
    <property type="entry name" value="Tetrahydrobiopterin biosynthesis enzymes-like"/>
    <property type="match status" value="1"/>
</dbReference>
<keyword evidence="9" id="KW-1185">Reference proteome</keyword>
<reference evidence="9" key="1">
    <citation type="journal article" date="2019" name="Int. J. Syst. Evol. Microbiol.">
        <title>The Global Catalogue of Microorganisms (GCM) 10K type strain sequencing project: providing services to taxonomists for standard genome sequencing and annotation.</title>
        <authorList>
            <consortium name="The Broad Institute Genomics Platform"/>
            <consortium name="The Broad Institute Genome Sequencing Center for Infectious Disease"/>
            <person name="Wu L."/>
            <person name="Ma J."/>
        </authorList>
    </citation>
    <scope>NUCLEOTIDE SEQUENCE [LARGE SCALE GENOMIC DNA]</scope>
    <source>
        <strain evidence="9">CCUG 57263</strain>
    </source>
</reference>
<comment type="catalytic activity">
    <reaction evidence="1 6">
        <text>7,8-dihydroneopterin = 6-hydroxymethyl-7,8-dihydropterin + glycolaldehyde</text>
        <dbReference type="Rhea" id="RHEA:10540"/>
        <dbReference type="ChEBI" id="CHEBI:17001"/>
        <dbReference type="ChEBI" id="CHEBI:17071"/>
        <dbReference type="ChEBI" id="CHEBI:44841"/>
        <dbReference type="EC" id="4.1.2.25"/>
    </reaction>
</comment>
<comment type="similarity">
    <text evidence="3 6">Belongs to the DHNA family.</text>
</comment>
<dbReference type="Pfam" id="PF02152">
    <property type="entry name" value="FolB"/>
    <property type="match status" value="1"/>
</dbReference>
<gene>
    <name evidence="8" type="primary">folB</name>
    <name evidence="8" type="ORF">ACFQ03_10850</name>
</gene>
<evidence type="ECO:0000313" key="9">
    <source>
        <dbReference type="Proteomes" id="UP001597120"/>
    </source>
</evidence>
<dbReference type="InterPro" id="IPR006156">
    <property type="entry name" value="Dihydroneopterin_aldolase"/>
</dbReference>
<comment type="caution">
    <text evidence="8">The sequence shown here is derived from an EMBL/GenBank/DDBJ whole genome shotgun (WGS) entry which is preliminary data.</text>
</comment>
<dbReference type="GO" id="GO:0004150">
    <property type="term" value="F:dihydroneopterin aldolase activity"/>
    <property type="evidence" value="ECO:0007669"/>
    <property type="project" value="UniProtKB-EC"/>
</dbReference>
<dbReference type="EMBL" id="JBHTIU010000033">
    <property type="protein sequence ID" value="MFD0869650.1"/>
    <property type="molecule type" value="Genomic_DNA"/>
</dbReference>
<dbReference type="InterPro" id="IPR043133">
    <property type="entry name" value="GTP-CH-I_C/QueF"/>
</dbReference>
<evidence type="ECO:0000256" key="6">
    <source>
        <dbReference type="RuleBase" id="RU362079"/>
    </source>
</evidence>
<dbReference type="RefSeq" id="WP_379288083.1">
    <property type="nucleotide sequence ID" value="NZ_JBHTIU010000033.1"/>
</dbReference>
<comment type="pathway">
    <text evidence="2 6">Cofactor biosynthesis; tetrahydrofolate biosynthesis; 2-amino-4-hydroxy-6-hydroxymethyl-7,8-dihydropteridine diphosphate from 7,8-dihydroneopterin triphosphate: step 3/4.</text>
</comment>
<evidence type="ECO:0000256" key="5">
    <source>
        <dbReference type="ARBA" id="ARBA00023239"/>
    </source>
</evidence>
<proteinExistence type="inferred from homology"/>
<evidence type="ECO:0000256" key="1">
    <source>
        <dbReference type="ARBA" id="ARBA00001353"/>
    </source>
</evidence>
<dbReference type="InterPro" id="IPR006157">
    <property type="entry name" value="FolB_dom"/>
</dbReference>
<dbReference type="Proteomes" id="UP001597120">
    <property type="component" value="Unassembled WGS sequence"/>
</dbReference>
<dbReference type="Gene3D" id="3.30.1130.10">
    <property type="match status" value="1"/>
</dbReference>
<accession>A0ABW3D905</accession>
<comment type="function">
    <text evidence="6">Catalyzes the conversion of 7,8-dihydroneopterin to 6-hydroxymethyl-7,8-dihydropterin.</text>
</comment>
<evidence type="ECO:0000256" key="2">
    <source>
        <dbReference type="ARBA" id="ARBA00005013"/>
    </source>
</evidence>